<dbReference type="AlphaFoldDB" id="A0A7G9YQ86"/>
<sequence>MSETLRKLGLIEIGVLAGTAWKSSDFRNGQLDVQQRKRREDCD</sequence>
<dbReference type="EMBL" id="MT631406">
    <property type="protein sequence ID" value="QNO50170.1"/>
    <property type="molecule type" value="Genomic_DNA"/>
</dbReference>
<evidence type="ECO:0000313" key="1">
    <source>
        <dbReference type="EMBL" id="QNO50170.1"/>
    </source>
</evidence>
<accession>A0A7G9YQ86</accession>
<reference evidence="1" key="1">
    <citation type="submission" date="2020-06" db="EMBL/GenBank/DDBJ databases">
        <title>Unique genomic features of the anaerobic methanotrophic archaea.</title>
        <authorList>
            <person name="Chadwick G.L."/>
            <person name="Skennerton C.T."/>
            <person name="Laso-Perez R."/>
            <person name="Leu A.O."/>
            <person name="Speth D.R."/>
            <person name="Yu H."/>
            <person name="Morgan-Lang C."/>
            <person name="Hatzenpichler R."/>
            <person name="Goudeau D."/>
            <person name="Malmstrom R."/>
            <person name="Brazelton W.J."/>
            <person name="Woyke T."/>
            <person name="Hallam S.J."/>
            <person name="Tyson G.W."/>
            <person name="Wegener G."/>
            <person name="Boetius A."/>
            <person name="Orphan V."/>
        </authorList>
    </citation>
    <scope>NUCLEOTIDE SEQUENCE</scope>
</reference>
<organism evidence="1">
    <name type="scientific">Candidatus Methanogaster sp. ANME-2c ERB4</name>
    <dbReference type="NCBI Taxonomy" id="2759911"/>
    <lineage>
        <taxon>Archaea</taxon>
        <taxon>Methanobacteriati</taxon>
        <taxon>Methanobacteriota</taxon>
        <taxon>Stenosarchaea group</taxon>
        <taxon>Methanomicrobia</taxon>
        <taxon>Methanosarcinales</taxon>
        <taxon>ANME-2 cluster</taxon>
        <taxon>Candidatus Methanogasteraceae</taxon>
        <taxon>Candidatus Methanogaster</taxon>
    </lineage>
</organism>
<gene>
    <name evidence="1" type="ORF">MOOMDFED_00039</name>
</gene>
<name>A0A7G9YQ86_9EURY</name>
<protein>
    <submittedName>
        <fullName evidence="1">Uncharacterized protein</fullName>
    </submittedName>
</protein>
<proteinExistence type="predicted"/>